<organism evidence="1 2">
    <name type="scientific">Thermodesulfobacterium geofontis</name>
    <dbReference type="NCBI Taxonomy" id="1295609"/>
    <lineage>
        <taxon>Bacteria</taxon>
        <taxon>Pseudomonadati</taxon>
        <taxon>Thermodesulfobacteriota</taxon>
        <taxon>Thermodesulfobacteria</taxon>
        <taxon>Thermodesulfobacteriales</taxon>
        <taxon>Thermodesulfobacteriaceae</taxon>
        <taxon>Thermodesulfobacterium</taxon>
    </lineage>
</organism>
<dbReference type="Proteomes" id="UP000235619">
    <property type="component" value="Unassembled WGS sequence"/>
</dbReference>
<dbReference type="AlphaFoldDB" id="A0A2N7QFD4"/>
<comment type="caution">
    <text evidence="1">The sequence shown here is derived from an EMBL/GenBank/DDBJ whole genome shotgun (WGS) entry which is preliminary data.</text>
</comment>
<sequence>MNFYTLEWINKVFKRYQEEKSAFFIEDKKVGFQPKYFLWALLHIYSKKELPFLSESLDIKDLEFVLQHQGFDFMYLVDLLRKEFAYWFRESIICRDFSEESYFTLAQEFLLLEEQLRKQIQIPLLDQMKKLILDLEEIVEENKSLENFDKTKFFRLIKFFNTVEKLEKTKCSELVDRAKNITEKAYKSLKEFEFPLPPISQLEFKKALKEKFDKWTKSKRNFS</sequence>
<accession>A0A2N7QFD4</accession>
<evidence type="ECO:0000313" key="1">
    <source>
        <dbReference type="EMBL" id="PMP97531.1"/>
    </source>
</evidence>
<reference evidence="1 2" key="1">
    <citation type="submission" date="2018-01" db="EMBL/GenBank/DDBJ databases">
        <title>Metagenomic assembled genomes from two thermal pools in the Uzon Caldera, Kamchatka, Russia.</title>
        <authorList>
            <person name="Wilkins L."/>
            <person name="Ettinger C."/>
        </authorList>
    </citation>
    <scope>NUCLEOTIDE SEQUENCE [LARGE SCALE GENOMIC DNA]</scope>
    <source>
        <strain evidence="1">ARK-04</strain>
    </source>
</reference>
<name>A0A2N7QFD4_9BACT</name>
<dbReference type="EMBL" id="PNJD01000170">
    <property type="protein sequence ID" value="PMP97531.1"/>
    <property type="molecule type" value="Genomic_DNA"/>
</dbReference>
<protein>
    <submittedName>
        <fullName evidence="1">Uncharacterized protein</fullName>
    </submittedName>
</protein>
<gene>
    <name evidence="1" type="ORF">C0169_02785</name>
</gene>
<proteinExistence type="predicted"/>
<evidence type="ECO:0000313" key="2">
    <source>
        <dbReference type="Proteomes" id="UP000235619"/>
    </source>
</evidence>